<name>A0A9N9I1S5_9GLOM</name>
<sequence length="44" mass="5096">MATVREYGKPDYFITVICNPKWPKITGTLLDGQKPNDRQDLESR</sequence>
<dbReference type="OrthoDB" id="2276331at2759"/>
<evidence type="ECO:0000259" key="1">
    <source>
        <dbReference type="Pfam" id="PF14214"/>
    </source>
</evidence>
<dbReference type="Proteomes" id="UP000789405">
    <property type="component" value="Unassembled WGS sequence"/>
</dbReference>
<keyword evidence="3" id="KW-1185">Reference proteome</keyword>
<dbReference type="AlphaFoldDB" id="A0A9N9I1S5"/>
<proteinExistence type="predicted"/>
<evidence type="ECO:0000313" key="2">
    <source>
        <dbReference type="EMBL" id="CAG8716304.1"/>
    </source>
</evidence>
<dbReference type="EMBL" id="CAJVPY010010181">
    <property type="protein sequence ID" value="CAG8716304.1"/>
    <property type="molecule type" value="Genomic_DNA"/>
</dbReference>
<feature type="domain" description="Helitron helicase-like" evidence="1">
    <location>
        <begin position="1"/>
        <end position="41"/>
    </location>
</feature>
<dbReference type="InterPro" id="IPR025476">
    <property type="entry name" value="Helitron_helicase-like"/>
</dbReference>
<dbReference type="Pfam" id="PF14214">
    <property type="entry name" value="Helitron_like_N"/>
    <property type="match status" value="1"/>
</dbReference>
<accession>A0A9N9I1S5</accession>
<gene>
    <name evidence="2" type="ORF">DERYTH_LOCUS13965</name>
</gene>
<evidence type="ECO:0000313" key="3">
    <source>
        <dbReference type="Proteomes" id="UP000789405"/>
    </source>
</evidence>
<reference evidence="2" key="1">
    <citation type="submission" date="2021-06" db="EMBL/GenBank/DDBJ databases">
        <authorList>
            <person name="Kallberg Y."/>
            <person name="Tangrot J."/>
            <person name="Rosling A."/>
        </authorList>
    </citation>
    <scope>NUCLEOTIDE SEQUENCE</scope>
    <source>
        <strain evidence="2">MA453B</strain>
    </source>
</reference>
<comment type="caution">
    <text evidence="2">The sequence shown here is derived from an EMBL/GenBank/DDBJ whole genome shotgun (WGS) entry which is preliminary data.</text>
</comment>
<organism evidence="2 3">
    <name type="scientific">Dentiscutata erythropus</name>
    <dbReference type="NCBI Taxonomy" id="1348616"/>
    <lineage>
        <taxon>Eukaryota</taxon>
        <taxon>Fungi</taxon>
        <taxon>Fungi incertae sedis</taxon>
        <taxon>Mucoromycota</taxon>
        <taxon>Glomeromycotina</taxon>
        <taxon>Glomeromycetes</taxon>
        <taxon>Diversisporales</taxon>
        <taxon>Gigasporaceae</taxon>
        <taxon>Dentiscutata</taxon>
    </lineage>
</organism>
<protein>
    <submittedName>
        <fullName evidence="2">19049_t:CDS:1</fullName>
    </submittedName>
</protein>